<dbReference type="Proteomes" id="UP001055712">
    <property type="component" value="Unassembled WGS sequence"/>
</dbReference>
<feature type="compositionally biased region" description="Low complexity" evidence="2">
    <location>
        <begin position="758"/>
        <end position="795"/>
    </location>
</feature>
<dbReference type="InterPro" id="IPR036278">
    <property type="entry name" value="Sialidase_sf"/>
</dbReference>
<organism evidence="3 4">
    <name type="scientific">Chlorella vulgaris</name>
    <name type="common">Green alga</name>
    <dbReference type="NCBI Taxonomy" id="3077"/>
    <lineage>
        <taxon>Eukaryota</taxon>
        <taxon>Viridiplantae</taxon>
        <taxon>Chlorophyta</taxon>
        <taxon>core chlorophytes</taxon>
        <taxon>Trebouxiophyceae</taxon>
        <taxon>Chlorellales</taxon>
        <taxon>Chlorellaceae</taxon>
        <taxon>Chlorella clade</taxon>
        <taxon>Chlorella</taxon>
    </lineage>
</organism>
<evidence type="ECO:0000256" key="1">
    <source>
        <dbReference type="SAM" id="Coils"/>
    </source>
</evidence>
<accession>A0A9D4TFF2</accession>
<protein>
    <submittedName>
        <fullName evidence="3">Uncharacterized protein</fullName>
    </submittedName>
</protein>
<dbReference type="Gene3D" id="2.120.10.10">
    <property type="match status" value="1"/>
</dbReference>
<reference evidence="3" key="1">
    <citation type="journal article" date="2019" name="Plant J.">
        <title>Chlorella vulgaris genome assembly and annotation reveals the molecular basis for metabolic acclimation to high light conditions.</title>
        <authorList>
            <person name="Cecchin M."/>
            <person name="Marcolungo L."/>
            <person name="Rossato M."/>
            <person name="Girolomoni L."/>
            <person name="Cosentino E."/>
            <person name="Cuine S."/>
            <person name="Li-Beisson Y."/>
            <person name="Delledonne M."/>
            <person name="Ballottari M."/>
        </authorList>
    </citation>
    <scope>NUCLEOTIDE SEQUENCE</scope>
    <source>
        <strain evidence="3">211/11P</strain>
    </source>
</reference>
<comment type="caution">
    <text evidence="3">The sequence shown here is derived from an EMBL/GenBank/DDBJ whole genome shotgun (WGS) entry which is preliminary data.</text>
</comment>
<dbReference type="CDD" id="cd15482">
    <property type="entry name" value="Sialidase_non-viral"/>
    <property type="match status" value="1"/>
</dbReference>
<keyword evidence="1" id="KW-0175">Coiled coil</keyword>
<reference evidence="3" key="2">
    <citation type="submission" date="2020-11" db="EMBL/GenBank/DDBJ databases">
        <authorList>
            <person name="Cecchin M."/>
            <person name="Marcolungo L."/>
            <person name="Rossato M."/>
            <person name="Girolomoni L."/>
            <person name="Cosentino E."/>
            <person name="Cuine S."/>
            <person name="Li-Beisson Y."/>
            <person name="Delledonne M."/>
            <person name="Ballottari M."/>
        </authorList>
    </citation>
    <scope>NUCLEOTIDE SEQUENCE</scope>
    <source>
        <strain evidence="3">211/11P</strain>
        <tissue evidence="3">Whole cell</tissue>
    </source>
</reference>
<dbReference type="OrthoDB" id="510532at2759"/>
<feature type="region of interest" description="Disordered" evidence="2">
    <location>
        <begin position="724"/>
        <end position="809"/>
    </location>
</feature>
<gene>
    <name evidence="3" type="ORF">D9Q98_009601</name>
</gene>
<evidence type="ECO:0000256" key="2">
    <source>
        <dbReference type="SAM" id="MobiDB-lite"/>
    </source>
</evidence>
<name>A0A9D4TFF2_CHLVU</name>
<dbReference type="AlphaFoldDB" id="A0A9D4TFF2"/>
<evidence type="ECO:0000313" key="4">
    <source>
        <dbReference type="Proteomes" id="UP001055712"/>
    </source>
</evidence>
<keyword evidence="4" id="KW-1185">Reference proteome</keyword>
<proteinExistence type="predicted"/>
<dbReference type="SUPFAM" id="SSF50939">
    <property type="entry name" value="Sialidases"/>
    <property type="match status" value="1"/>
</dbReference>
<evidence type="ECO:0000313" key="3">
    <source>
        <dbReference type="EMBL" id="KAI3424245.1"/>
    </source>
</evidence>
<feature type="compositionally biased region" description="Basic residues" evidence="2">
    <location>
        <begin position="800"/>
        <end position="809"/>
    </location>
</feature>
<feature type="coiled-coil region" evidence="1">
    <location>
        <begin position="44"/>
        <end position="78"/>
    </location>
</feature>
<feature type="compositionally biased region" description="Low complexity" evidence="2">
    <location>
        <begin position="738"/>
        <end position="750"/>
    </location>
</feature>
<dbReference type="EMBL" id="SIDB01000013">
    <property type="protein sequence ID" value="KAI3424245.1"/>
    <property type="molecule type" value="Genomic_DNA"/>
</dbReference>
<sequence length="809" mass="86920">MGRSQGRGPLGVIAALLGVCLLAASPLLLYRSVASVTRSQQQVLQVLQQSLADVKAERDAATSQMDAIKTQLLELQDSMDQKVTQLSGLSSVAEDIKFDLDKHNAQFSPADRISEQPASAIVRIDSKGQYVASPSIIKLPSGRLLVALERAVTWGQTKETTMKLIYSSDDGGSSWQRAAVVGPMNWPQIFSCASGTYLMGTERHFSANNNLVISKMLDDKGTSWSVPTKLTDGISVVSANQGVDVSLGRVTKAFEVIPSLAAPLVKTNLTQAVKVVIEGGVDGPTWEHQPVLELHVLDTTGFVLYTLVKVPYRDKALFFRIDKIDAGRKIVSARLERFNLFWQKEGLTLGADSTLQVASGAQIYGGVDWVASAMSADETADLRDPSAWVLSDGVGNPASMYSNEMRALFDAAFRGDSSVRQSIVGFDVPGLDTSSAWEAGFGSLYWMEGVVTRVHDKHGGNNKLLSIMRVNNDMLCDLAALVEYDDSSLLPPANASAPADGKDGKGGGNGKLGVRFLRYAFIPGLGVGHPAIVYDEVSDLYWMVTNINRDSNRNWKQPDKPDGINPSLHITAFSKCEVDRSTLALYYSSNLVSWVLAGMVDYHINLGRHFAYPHMLVDGRDLLIVSRAAFAPWAHDSDAVLNGYYNNHNSNTIAFHRVKNFRHYANIDWVRYQGPYSKFPRRTAMKDEVENEEAAKAFAANVKAAQKAADEAAAADTAARDAAAGGKAAPGEGGDGGKPAAEAAAAGGKEAAVERAAGDQQAQPQAAAGATGDQLAGLAEQQQQAEQQVAGKTQQAESKGRRKLLGQTA</sequence>